<name>A0A454A5E0_ECOL5</name>
<dbReference type="EMBL" id="CP000247">
    <property type="protein sequence ID" value="ABG69994.1"/>
    <property type="molecule type" value="Genomic_DNA"/>
</dbReference>
<organism evidence="1 2">
    <name type="scientific">Escherichia coli O6:K15:H31 (strain 536 / UPEC)</name>
    <dbReference type="NCBI Taxonomy" id="362663"/>
    <lineage>
        <taxon>Bacteria</taxon>
        <taxon>Pseudomonadati</taxon>
        <taxon>Pseudomonadota</taxon>
        <taxon>Gammaproteobacteria</taxon>
        <taxon>Enterobacterales</taxon>
        <taxon>Enterobacteriaceae</taxon>
        <taxon>Escherichia</taxon>
    </lineage>
</organism>
<protein>
    <submittedName>
        <fullName evidence="1">Uncharacterized protein</fullName>
    </submittedName>
</protein>
<accession>A0A454A5E0</accession>
<proteinExistence type="predicted"/>
<evidence type="ECO:0000313" key="2">
    <source>
        <dbReference type="Proteomes" id="UP000009182"/>
    </source>
</evidence>
<evidence type="ECO:0000313" key="1">
    <source>
        <dbReference type="EMBL" id="ABG69994.1"/>
    </source>
</evidence>
<dbReference type="KEGG" id="ecp:ECP_1995"/>
<gene>
    <name evidence="1" type="ordered locus">ECP_1995</name>
</gene>
<sequence>MRVNNLKIVLRCELISLLNYKGIGSVTSFISHCRSNDYRVMLAGRINIHPQMENNVEKPSTNTIRSLACPQSGQIRTKNSITIVFVIRNSIQNL</sequence>
<dbReference type="Proteomes" id="UP000009182">
    <property type="component" value="Chromosome"/>
</dbReference>
<dbReference type="AlphaFoldDB" id="A0A454A5E0"/>
<reference evidence="1 2" key="1">
    <citation type="journal article" date="2006" name="Mol. Microbiol.">
        <title>Role of pathogenicity island-associated integrases in the genome plasticity of uropathogenic Escherichia coli strain 536.</title>
        <authorList>
            <person name="Hochhut B."/>
            <person name="Wilde C."/>
            <person name="Balling G."/>
            <person name="Middendorf B."/>
            <person name="Dobrindt U."/>
            <person name="Brzuszkiewicz E."/>
            <person name="Gottschalk G."/>
            <person name="Carniel E."/>
            <person name="Hacker J."/>
        </authorList>
    </citation>
    <scope>NUCLEOTIDE SEQUENCE [LARGE SCALE GENOMIC DNA]</scope>
    <source>
        <strain evidence="2">536 / UPEC</strain>
    </source>
</reference>